<keyword evidence="1" id="KW-1133">Transmembrane helix</keyword>
<keyword evidence="3" id="KW-0808">Transferase</keyword>
<keyword evidence="3" id="KW-0012">Acyltransferase</keyword>
<feature type="transmembrane region" description="Helical" evidence="1">
    <location>
        <begin position="78"/>
        <end position="98"/>
    </location>
</feature>
<feature type="transmembrane region" description="Helical" evidence="1">
    <location>
        <begin position="155"/>
        <end position="174"/>
    </location>
</feature>
<comment type="caution">
    <text evidence="3">The sequence shown here is derived from an EMBL/GenBank/DDBJ whole genome shotgun (WGS) entry which is preliminary data.</text>
</comment>
<dbReference type="RefSeq" id="WP_160590548.1">
    <property type="nucleotide sequence ID" value="NZ_BAAAFP010000001.1"/>
</dbReference>
<proteinExistence type="predicted"/>
<feature type="domain" description="Acyltransferase 3" evidence="2">
    <location>
        <begin position="10"/>
        <end position="302"/>
    </location>
</feature>
<evidence type="ECO:0000313" key="4">
    <source>
        <dbReference type="Proteomes" id="UP000435243"/>
    </source>
</evidence>
<dbReference type="GO" id="GO:0000271">
    <property type="term" value="P:polysaccharide biosynthetic process"/>
    <property type="evidence" value="ECO:0007669"/>
    <property type="project" value="TreeGrafter"/>
</dbReference>
<feature type="transmembrane region" description="Helical" evidence="1">
    <location>
        <begin position="129"/>
        <end position="149"/>
    </location>
</feature>
<dbReference type="GO" id="GO:0016020">
    <property type="term" value="C:membrane"/>
    <property type="evidence" value="ECO:0007669"/>
    <property type="project" value="TreeGrafter"/>
</dbReference>
<feature type="transmembrane region" description="Helical" evidence="1">
    <location>
        <begin position="12"/>
        <end position="33"/>
    </location>
</feature>
<keyword evidence="4" id="KW-1185">Reference proteome</keyword>
<dbReference type="InterPro" id="IPR002656">
    <property type="entry name" value="Acyl_transf_3_dom"/>
</dbReference>
<gene>
    <name evidence="3" type="ORF">GRI32_06245</name>
</gene>
<dbReference type="PANTHER" id="PTHR23028:SF131">
    <property type="entry name" value="BLR2367 PROTEIN"/>
    <property type="match status" value="1"/>
</dbReference>
<feature type="transmembrane region" description="Helical" evidence="1">
    <location>
        <begin position="284"/>
        <end position="305"/>
    </location>
</feature>
<dbReference type="GO" id="GO:0016747">
    <property type="term" value="F:acyltransferase activity, transferring groups other than amino-acyl groups"/>
    <property type="evidence" value="ECO:0007669"/>
    <property type="project" value="InterPro"/>
</dbReference>
<feature type="transmembrane region" description="Helical" evidence="1">
    <location>
        <begin position="220"/>
        <end position="239"/>
    </location>
</feature>
<feature type="transmembrane region" description="Helical" evidence="1">
    <location>
        <begin position="45"/>
        <end position="66"/>
    </location>
</feature>
<organism evidence="3 4">
    <name type="scientific">Alteraurantiacibacter aestuarii</name>
    <dbReference type="NCBI Taxonomy" id="650004"/>
    <lineage>
        <taxon>Bacteria</taxon>
        <taxon>Pseudomonadati</taxon>
        <taxon>Pseudomonadota</taxon>
        <taxon>Alphaproteobacteria</taxon>
        <taxon>Sphingomonadales</taxon>
        <taxon>Erythrobacteraceae</taxon>
        <taxon>Alteraurantiacibacter</taxon>
    </lineage>
</organism>
<evidence type="ECO:0000313" key="3">
    <source>
        <dbReference type="EMBL" id="MXO88335.1"/>
    </source>
</evidence>
<accession>A0A844ZKK4</accession>
<dbReference type="AlphaFoldDB" id="A0A844ZKK4"/>
<name>A0A844ZKK4_9SPHN</name>
<dbReference type="OrthoDB" id="9767863at2"/>
<feature type="transmembrane region" description="Helical" evidence="1">
    <location>
        <begin position="260"/>
        <end position="278"/>
    </location>
</feature>
<keyword evidence="1" id="KW-0472">Membrane</keyword>
<protein>
    <submittedName>
        <fullName evidence="3">Acyltransferase family protein</fullName>
    </submittedName>
</protein>
<dbReference type="Pfam" id="PF01757">
    <property type="entry name" value="Acyl_transf_3"/>
    <property type="match status" value="1"/>
</dbReference>
<sequence length="331" mass="36213">MDAPAQQHQYSIHYLRALAALMVVACHCFGYGIVPVADMRAVEWLRHGVAIFFVISGFVMVVSTTGRDIGAGEFLMRRLIRIVPLYWLATLAWGLLWSDLAPDRLIPSLAFVFLLDPVLPMARPPVLAVGWSLNFEMFFYLIFAAALFVPQQWRLYAACAMLLAYAALASLLPLPPQAAFLANPLLALFAGGMAMAHFNLRLPVICAPLGLAMMALVPYATDSVVAAVLVPAMLIVLGARSLDGRLPHWKLPALLGDASYSIYLTHIFVMQFIAWYVAPHLPGVALVPLAIVAASVFGVAVYRMVELPITSFLRAALRARRQRLALSEQAA</sequence>
<dbReference type="InterPro" id="IPR050879">
    <property type="entry name" value="Acyltransferase_3"/>
</dbReference>
<reference evidence="3 4" key="1">
    <citation type="submission" date="2019-12" db="EMBL/GenBank/DDBJ databases">
        <title>Genomic-based taxomic classification of the family Erythrobacteraceae.</title>
        <authorList>
            <person name="Xu L."/>
        </authorList>
    </citation>
    <scope>NUCLEOTIDE SEQUENCE [LARGE SCALE GENOMIC DNA]</scope>
    <source>
        <strain evidence="3 4">JCM 16339</strain>
    </source>
</reference>
<evidence type="ECO:0000256" key="1">
    <source>
        <dbReference type="SAM" id="Phobius"/>
    </source>
</evidence>
<keyword evidence="1" id="KW-0812">Transmembrane</keyword>
<evidence type="ECO:0000259" key="2">
    <source>
        <dbReference type="Pfam" id="PF01757"/>
    </source>
</evidence>
<dbReference type="Proteomes" id="UP000435243">
    <property type="component" value="Unassembled WGS sequence"/>
</dbReference>
<dbReference type="EMBL" id="WTYY01000003">
    <property type="protein sequence ID" value="MXO88335.1"/>
    <property type="molecule type" value="Genomic_DNA"/>
</dbReference>
<feature type="transmembrane region" description="Helical" evidence="1">
    <location>
        <begin position="181"/>
        <end position="200"/>
    </location>
</feature>
<dbReference type="PANTHER" id="PTHR23028">
    <property type="entry name" value="ACETYLTRANSFERASE"/>
    <property type="match status" value="1"/>
</dbReference>